<evidence type="ECO:0000313" key="1">
    <source>
        <dbReference type="EMBL" id="KAK8040963.1"/>
    </source>
</evidence>
<accession>A0ABR1T2Z9</accession>
<dbReference type="Proteomes" id="UP001480595">
    <property type="component" value="Unassembled WGS sequence"/>
</dbReference>
<proteinExistence type="predicted"/>
<dbReference type="EMBL" id="JAQQWL010000015">
    <property type="protein sequence ID" value="KAK8040963.1"/>
    <property type="molecule type" value="Genomic_DNA"/>
</dbReference>
<protein>
    <submittedName>
        <fullName evidence="1">Uncharacterized protein</fullName>
    </submittedName>
</protein>
<keyword evidence="2" id="KW-1185">Reference proteome</keyword>
<comment type="caution">
    <text evidence="1">The sequence shown here is derived from an EMBL/GenBank/DDBJ whole genome shotgun (WGS) entry which is preliminary data.</text>
</comment>
<organism evidence="1 2">
    <name type="scientific">Apiospora phragmitis</name>
    <dbReference type="NCBI Taxonomy" id="2905665"/>
    <lineage>
        <taxon>Eukaryota</taxon>
        <taxon>Fungi</taxon>
        <taxon>Dikarya</taxon>
        <taxon>Ascomycota</taxon>
        <taxon>Pezizomycotina</taxon>
        <taxon>Sordariomycetes</taxon>
        <taxon>Xylariomycetidae</taxon>
        <taxon>Amphisphaeriales</taxon>
        <taxon>Apiosporaceae</taxon>
        <taxon>Apiospora</taxon>
    </lineage>
</organism>
<gene>
    <name evidence="1" type="ORF">PG994_013970</name>
</gene>
<reference evidence="1 2" key="1">
    <citation type="submission" date="2023-01" db="EMBL/GenBank/DDBJ databases">
        <title>Analysis of 21 Apiospora genomes using comparative genomics revels a genus with tremendous synthesis potential of carbohydrate active enzymes and secondary metabolites.</title>
        <authorList>
            <person name="Sorensen T."/>
        </authorList>
    </citation>
    <scope>NUCLEOTIDE SEQUENCE [LARGE SCALE GENOMIC DNA]</scope>
    <source>
        <strain evidence="1 2">CBS 135458</strain>
    </source>
</reference>
<dbReference type="RefSeq" id="XP_066708508.1">
    <property type="nucleotide sequence ID" value="XM_066865379.1"/>
</dbReference>
<evidence type="ECO:0000313" key="2">
    <source>
        <dbReference type="Proteomes" id="UP001480595"/>
    </source>
</evidence>
<name>A0ABR1T2Z9_9PEZI</name>
<sequence length="123" mass="14017">MLLDNGAKPAQRWQGRTIWERALIWQHQYFIGLDSGHVTFDVASLARIRLRIMKRILDPRARAAITSSPIEVDGMALMGSLDACFGNYDAVLLQEVKDLIIPTMKNERRKFLWRGIGGTAYRS</sequence>
<dbReference type="GeneID" id="92098442"/>